<comment type="caution">
    <text evidence="1">The sequence shown here is derived from an EMBL/GenBank/DDBJ whole genome shotgun (WGS) entry which is preliminary data.</text>
</comment>
<keyword evidence="2" id="KW-1185">Reference proteome</keyword>
<dbReference type="EMBL" id="BMAW01117451">
    <property type="protein sequence ID" value="GFT75362.1"/>
    <property type="molecule type" value="Genomic_DNA"/>
</dbReference>
<accession>A0A8X6U4Z7</accession>
<evidence type="ECO:0000313" key="2">
    <source>
        <dbReference type="Proteomes" id="UP000887013"/>
    </source>
</evidence>
<sequence>MSGFTARFQENCLRRSPNVLCVRGMLFRPVCERSCVIPQSPAQVDAVIPHLHRFESLQVYVQFSTLTLFPEEHNEFEILETRMDFNLYGLKVQDFFPGK</sequence>
<dbReference type="AlphaFoldDB" id="A0A8X6U4Z7"/>
<proteinExistence type="predicted"/>
<dbReference type="Proteomes" id="UP000887013">
    <property type="component" value="Unassembled WGS sequence"/>
</dbReference>
<name>A0A8X6U4Z7_NEPPI</name>
<protein>
    <submittedName>
        <fullName evidence="1">Uncharacterized protein</fullName>
    </submittedName>
</protein>
<reference evidence="1" key="1">
    <citation type="submission" date="2020-08" db="EMBL/GenBank/DDBJ databases">
        <title>Multicomponent nature underlies the extraordinary mechanical properties of spider dragline silk.</title>
        <authorList>
            <person name="Kono N."/>
            <person name="Nakamura H."/>
            <person name="Mori M."/>
            <person name="Yoshida Y."/>
            <person name="Ohtoshi R."/>
            <person name="Malay A.D."/>
            <person name="Moran D.A.P."/>
            <person name="Tomita M."/>
            <person name="Numata K."/>
            <person name="Arakawa K."/>
        </authorList>
    </citation>
    <scope>NUCLEOTIDE SEQUENCE</scope>
</reference>
<gene>
    <name evidence="1" type="ORF">NPIL_354911</name>
</gene>
<evidence type="ECO:0000313" key="1">
    <source>
        <dbReference type="EMBL" id="GFT75362.1"/>
    </source>
</evidence>
<organism evidence="1 2">
    <name type="scientific">Nephila pilipes</name>
    <name type="common">Giant wood spider</name>
    <name type="synonym">Nephila maculata</name>
    <dbReference type="NCBI Taxonomy" id="299642"/>
    <lineage>
        <taxon>Eukaryota</taxon>
        <taxon>Metazoa</taxon>
        <taxon>Ecdysozoa</taxon>
        <taxon>Arthropoda</taxon>
        <taxon>Chelicerata</taxon>
        <taxon>Arachnida</taxon>
        <taxon>Araneae</taxon>
        <taxon>Araneomorphae</taxon>
        <taxon>Entelegynae</taxon>
        <taxon>Araneoidea</taxon>
        <taxon>Nephilidae</taxon>
        <taxon>Nephila</taxon>
    </lineage>
</organism>